<dbReference type="Gene3D" id="3.90.1150.10">
    <property type="entry name" value="Aspartate Aminotransferase, domain 1"/>
    <property type="match status" value="1"/>
</dbReference>
<dbReference type="OrthoDB" id="10264306at2759"/>
<evidence type="ECO:0000313" key="2">
    <source>
        <dbReference type="Proteomes" id="UP000027138"/>
    </source>
</evidence>
<sequence>MYSTCIKETSEVCFHGCYCCTTPFLGLPEPQTVTSIATTVAASRYDFELAMTSSIWPNSKFTNHESLPSLYDCSSNFIKSFPQYSLTNQADKIREKEYYNLTLSNHVCLDYFGNGLFSYSQQQSHSQASTSTSPPPPPKFEQPFFGISYKAVSLNTQLQYSGPESDLENKIRKRIMSFMNISEDDYTMVFTANQSSAFKLLADYYPFQSHKNLLTVYDHESEAVKLMIESSKKKGAQVMSAEFLWPTLRIQSGKLQKKIASKKKTKKGLFVFPLQSRMTGNRYSYFWMGMAQENGWNVLLDACALGPKDMETLGLSLFKPDFLICSFYKVFGENPSGFGCLFVKKSSISILKDSATTNTSIGIVSLVPAIIPTQLSEELSSAADIEEPEIEELFTLPIIESEKSGNQELEYKGLDLADSLGLILISARARYLINWLVNALMTLHHPNSENGHPPVRIYGPKIKFDRGPAVAFNVFDWKGERIDPQLVQKLADRNNISLSCGYLNNIWFPDKNDQEQKNWTVEPRTGTSSISVVTAAIGFLTNFEDVYRLWMFVSRFLDADFVEKEKWRYTALNQNIVEV</sequence>
<dbReference type="STRING" id="180498.A0A067K146"/>
<dbReference type="InterPro" id="IPR015424">
    <property type="entry name" value="PyrdxlP-dep_Trfase"/>
</dbReference>
<dbReference type="Gene3D" id="3.40.640.10">
    <property type="entry name" value="Type I PLP-dependent aspartate aminotransferase-like (Major domain)"/>
    <property type="match status" value="1"/>
</dbReference>
<evidence type="ECO:0008006" key="3">
    <source>
        <dbReference type="Google" id="ProtNLM"/>
    </source>
</evidence>
<dbReference type="SUPFAM" id="SSF53383">
    <property type="entry name" value="PLP-dependent transferases"/>
    <property type="match status" value="1"/>
</dbReference>
<dbReference type="InterPro" id="IPR015422">
    <property type="entry name" value="PyrdxlP-dep_Trfase_small"/>
</dbReference>
<gene>
    <name evidence="1" type="ORF">JCGZ_20680</name>
</gene>
<dbReference type="Proteomes" id="UP000027138">
    <property type="component" value="Unassembled WGS sequence"/>
</dbReference>
<keyword evidence="2" id="KW-1185">Reference proteome</keyword>
<dbReference type="KEGG" id="jcu:105645893"/>
<name>A0A067K146_JATCU</name>
<dbReference type="PANTHER" id="PTHR14237">
    <property type="entry name" value="MOLYBDOPTERIN COFACTOR SULFURASE MOSC"/>
    <property type="match status" value="1"/>
</dbReference>
<dbReference type="AlphaFoldDB" id="A0A067K146"/>
<protein>
    <recommendedName>
        <fullName evidence="3">Aminotransferase class V domain-containing protein</fullName>
    </recommendedName>
</protein>
<proteinExistence type="predicted"/>
<accession>A0A067K146</accession>
<evidence type="ECO:0000313" key="1">
    <source>
        <dbReference type="EMBL" id="KDP25524.1"/>
    </source>
</evidence>
<organism evidence="1 2">
    <name type="scientific">Jatropha curcas</name>
    <name type="common">Barbados nut</name>
    <dbReference type="NCBI Taxonomy" id="180498"/>
    <lineage>
        <taxon>Eukaryota</taxon>
        <taxon>Viridiplantae</taxon>
        <taxon>Streptophyta</taxon>
        <taxon>Embryophyta</taxon>
        <taxon>Tracheophyta</taxon>
        <taxon>Spermatophyta</taxon>
        <taxon>Magnoliopsida</taxon>
        <taxon>eudicotyledons</taxon>
        <taxon>Gunneridae</taxon>
        <taxon>Pentapetalae</taxon>
        <taxon>rosids</taxon>
        <taxon>fabids</taxon>
        <taxon>Malpighiales</taxon>
        <taxon>Euphorbiaceae</taxon>
        <taxon>Crotonoideae</taxon>
        <taxon>Jatropheae</taxon>
        <taxon>Jatropha</taxon>
    </lineage>
</organism>
<reference evidence="1 2" key="1">
    <citation type="journal article" date="2014" name="PLoS ONE">
        <title>Global Analysis of Gene Expression Profiles in Physic Nut (Jatropha curcas L.) Seedlings Exposed to Salt Stress.</title>
        <authorList>
            <person name="Zhang L."/>
            <person name="Zhang C."/>
            <person name="Wu P."/>
            <person name="Chen Y."/>
            <person name="Li M."/>
            <person name="Jiang H."/>
            <person name="Wu G."/>
        </authorList>
    </citation>
    <scope>NUCLEOTIDE SEQUENCE [LARGE SCALE GENOMIC DNA]</scope>
    <source>
        <strain evidence="2">cv. GZQX0401</strain>
        <tissue evidence="1">Young leaves</tissue>
    </source>
</reference>
<dbReference type="PANTHER" id="PTHR14237:SF64">
    <property type="entry name" value="MOLYBDENUM COFACTOR SULFURASE-LIKE PROTEIN"/>
    <property type="match status" value="1"/>
</dbReference>
<dbReference type="InterPro" id="IPR015421">
    <property type="entry name" value="PyrdxlP-dep_Trfase_major"/>
</dbReference>
<dbReference type="EMBL" id="KK914993">
    <property type="protein sequence ID" value="KDP25524.1"/>
    <property type="molecule type" value="Genomic_DNA"/>
</dbReference>